<dbReference type="InterPro" id="IPR011083">
    <property type="entry name" value="Phage_tail_collar_dom"/>
</dbReference>
<dbReference type="Gene3D" id="3.90.1340.10">
    <property type="entry name" value="Phage tail collar domain"/>
    <property type="match status" value="1"/>
</dbReference>
<evidence type="ECO:0000313" key="3">
    <source>
        <dbReference type="Proteomes" id="UP000202440"/>
    </source>
</evidence>
<evidence type="ECO:0000259" key="1">
    <source>
        <dbReference type="Pfam" id="PF07484"/>
    </source>
</evidence>
<organism evidence="2 3">
    <name type="scientific">Bacterioplanes sanyensis</name>
    <dbReference type="NCBI Taxonomy" id="1249553"/>
    <lineage>
        <taxon>Bacteria</taxon>
        <taxon>Pseudomonadati</taxon>
        <taxon>Pseudomonadota</taxon>
        <taxon>Gammaproteobacteria</taxon>
        <taxon>Oceanospirillales</taxon>
        <taxon>Oceanospirillaceae</taxon>
        <taxon>Bacterioplanes</taxon>
    </lineage>
</organism>
<proteinExistence type="predicted"/>
<dbReference type="EMBL" id="CP022530">
    <property type="protein sequence ID" value="ASP37303.1"/>
    <property type="molecule type" value="Genomic_DNA"/>
</dbReference>
<feature type="domain" description="Phage tail collar" evidence="1">
    <location>
        <begin position="56"/>
        <end position="110"/>
    </location>
</feature>
<reference evidence="2 3" key="1">
    <citation type="submission" date="2017-07" db="EMBL/GenBank/DDBJ databases">
        <title>Annotated genome sequence of Bacterioplanes sanyensis isolated from Red Sea.</title>
        <authorList>
            <person name="Rehman Z.U."/>
        </authorList>
    </citation>
    <scope>NUCLEOTIDE SEQUENCE [LARGE SCALE GENOMIC DNA]</scope>
    <source>
        <strain evidence="2 3">NV9</strain>
    </source>
</reference>
<name>A0A222FGG6_9GAMM</name>
<evidence type="ECO:0000313" key="2">
    <source>
        <dbReference type="EMBL" id="ASP37303.1"/>
    </source>
</evidence>
<dbReference type="KEGG" id="bsan:CHH28_00775"/>
<keyword evidence="3" id="KW-1185">Reference proteome</keyword>
<accession>A0A222FGG6</accession>
<dbReference type="SUPFAM" id="SSF88874">
    <property type="entry name" value="Receptor-binding domain of short tail fibre protein gp12"/>
    <property type="match status" value="1"/>
</dbReference>
<dbReference type="AlphaFoldDB" id="A0A222FGG6"/>
<gene>
    <name evidence="2" type="ORF">CHH28_00775</name>
</gene>
<sequence length="257" mass="26714">MIASSANYSNYSQFIGLWMEFPMTITRTRMSLLTAFLSLPVINTAQANCVPEPYLGSVCMTAAVYCPRGFAEANGQLMSITQYSALFSIMGTNYGGDGRTTFGLPDLRGRSSVGVGSGPGIQPVTQGERLGDEFVTLTLANLPSHNHAASLSGAINVQVAIPIMPNSGSNVTTPSASQNYLAASPGGPNAAAIWADEAWAETQSDSLATVGGVQSTGSVGGAVKIGDTGGGQSFYNRPPQLGMRYCVAIQGIFPPRT</sequence>
<dbReference type="Proteomes" id="UP000202440">
    <property type="component" value="Chromosome"/>
</dbReference>
<protein>
    <submittedName>
        <fullName evidence="2">Phage tail protein</fullName>
    </submittedName>
</protein>
<dbReference type="InterPro" id="IPR037053">
    <property type="entry name" value="Phage_tail_collar_dom_sf"/>
</dbReference>
<dbReference type="Pfam" id="PF07484">
    <property type="entry name" value="Collar"/>
    <property type="match status" value="1"/>
</dbReference>